<evidence type="ECO:0000313" key="1">
    <source>
        <dbReference type="EMBL" id="PXW58789.1"/>
    </source>
</evidence>
<dbReference type="AlphaFoldDB" id="A0A2V3U7E3"/>
<dbReference type="EMBL" id="QJJK01000005">
    <property type="protein sequence ID" value="PXW58789.1"/>
    <property type="molecule type" value="Genomic_DNA"/>
</dbReference>
<gene>
    <name evidence="1" type="ORF">C7450_105137</name>
</gene>
<keyword evidence="2" id="KW-1185">Reference proteome</keyword>
<protein>
    <submittedName>
        <fullName evidence="1">Uncharacterized protein</fullName>
    </submittedName>
</protein>
<proteinExistence type="predicted"/>
<sequence length="45" mass="4749">MPDCHVVATPWIPFPALRAAGDDTEESLRVIPGGLRSSPGRGSMT</sequence>
<organism evidence="1 2">
    <name type="scientific">Chelatococcus asaccharovorans</name>
    <dbReference type="NCBI Taxonomy" id="28210"/>
    <lineage>
        <taxon>Bacteria</taxon>
        <taxon>Pseudomonadati</taxon>
        <taxon>Pseudomonadota</taxon>
        <taxon>Alphaproteobacteria</taxon>
        <taxon>Hyphomicrobiales</taxon>
        <taxon>Chelatococcaceae</taxon>
        <taxon>Chelatococcus</taxon>
    </lineage>
</organism>
<name>A0A2V3U7E3_9HYPH</name>
<evidence type="ECO:0000313" key="2">
    <source>
        <dbReference type="Proteomes" id="UP000248021"/>
    </source>
</evidence>
<comment type="caution">
    <text evidence="1">The sequence shown here is derived from an EMBL/GenBank/DDBJ whole genome shotgun (WGS) entry which is preliminary data.</text>
</comment>
<dbReference type="Proteomes" id="UP000248021">
    <property type="component" value="Unassembled WGS sequence"/>
</dbReference>
<accession>A0A2V3U7E3</accession>
<reference evidence="1 2" key="1">
    <citation type="submission" date="2018-05" db="EMBL/GenBank/DDBJ databases">
        <title>Genomic Encyclopedia of Type Strains, Phase IV (KMG-IV): sequencing the most valuable type-strain genomes for metagenomic binning, comparative biology and taxonomic classification.</title>
        <authorList>
            <person name="Goeker M."/>
        </authorList>
    </citation>
    <scope>NUCLEOTIDE SEQUENCE [LARGE SCALE GENOMIC DNA]</scope>
    <source>
        <strain evidence="1 2">DSM 6462</strain>
    </source>
</reference>